<proteinExistence type="predicted"/>
<evidence type="ECO:0000313" key="2">
    <source>
        <dbReference type="Proteomes" id="UP000663932"/>
    </source>
</evidence>
<reference evidence="1" key="1">
    <citation type="submission" date="2021-03" db="EMBL/GenBank/DDBJ databases">
        <title>Whole genome sequence of Lactobacillus gasseri HL75.</title>
        <authorList>
            <person name="Kim J.-M."/>
            <person name="Chung S.H."/>
            <person name="Kim J.-S."/>
        </authorList>
    </citation>
    <scope>NUCLEOTIDE SEQUENCE</scope>
    <source>
        <strain evidence="1">HL75</strain>
    </source>
</reference>
<gene>
    <name evidence="1" type="ORF">J3E67_000670</name>
</gene>
<dbReference type="AlphaFoldDB" id="A0A8A4UWY6"/>
<protein>
    <submittedName>
        <fullName evidence="1">Uncharacterized protein</fullName>
    </submittedName>
</protein>
<accession>A0A8A4UWY6</accession>
<evidence type="ECO:0000313" key="1">
    <source>
        <dbReference type="EMBL" id="QTD66340.1"/>
    </source>
</evidence>
<name>A0A8A4UWY6_LACGS</name>
<dbReference type="RefSeq" id="WP_207991555.1">
    <property type="nucleotide sequence ID" value="NZ_CP071801.1"/>
</dbReference>
<sequence length="145" mass="17433">MSSQWNIKSSYDPTKKFENPKIEKAPQERLAFNFSFLTPDKKYNYEGSKDKKMKLKLLDKIYFLSQKDMIDLLSHDDKYSGLEKLDDSEVNIRINPEFKKKRYDLCEDGFWIFQLNRIGRVIGKKYKNIFYIMSIDTKFKQYDHG</sequence>
<dbReference type="EMBL" id="CP071801">
    <property type="protein sequence ID" value="QTD66340.1"/>
    <property type="molecule type" value="Genomic_DNA"/>
</dbReference>
<dbReference type="Proteomes" id="UP000663932">
    <property type="component" value="Chromosome"/>
</dbReference>
<organism evidence="1 2">
    <name type="scientific">Lactobacillus gasseri</name>
    <dbReference type="NCBI Taxonomy" id="1596"/>
    <lineage>
        <taxon>Bacteria</taxon>
        <taxon>Bacillati</taxon>
        <taxon>Bacillota</taxon>
        <taxon>Bacilli</taxon>
        <taxon>Lactobacillales</taxon>
        <taxon>Lactobacillaceae</taxon>
        <taxon>Lactobacillus</taxon>
    </lineage>
</organism>